<dbReference type="Gene3D" id="3.40.710.10">
    <property type="entry name" value="DD-peptidase/beta-lactamase superfamily"/>
    <property type="match status" value="1"/>
</dbReference>
<accession>A0A4Q7N5B2</accession>
<dbReference type="PANTHER" id="PTHR46825">
    <property type="entry name" value="D-ALANYL-D-ALANINE-CARBOXYPEPTIDASE/ENDOPEPTIDASE AMPH"/>
    <property type="match status" value="1"/>
</dbReference>
<sequence length="379" mass="42852">MIKSVFRNTVIFLVTAFPVKLSAQGQELFPSSSYTDSVVAAAVNQFAKENEMIGLSIGILINGKQQFYNYGEVKKETGIAPTGKHLYDIGSIAKVFVTTLLAHAVVRNRISLEDDIRKYLPGKYPNLHYKDFPVRVLHLADHTSGLPELSRQYSEQEMEQIMKLDAAGLERFYTNYTADSLLKDLHAFEVDTIPGVRYRYNGNAMNVLQLLLQQVYQQPYDEVLQRLLSKRYNMNATKIHLSPDDKKMLVQGYDDGREEPYRNYPGYRAAPGLNSSTEDMLQFISVNLAEDIAPVRLAHHPWFGLTDSTAIGLGWMIENRKGHRMIYHSGRGSGITSLCTLHPELKTGMIIFSNNSNSEQSLFRLEKAITAALYLNSTR</sequence>
<evidence type="ECO:0000313" key="2">
    <source>
        <dbReference type="EMBL" id="RZS76232.1"/>
    </source>
</evidence>
<dbReference type="RefSeq" id="WP_130540543.1">
    <property type="nucleotide sequence ID" value="NZ_CP042431.1"/>
</dbReference>
<dbReference type="InterPro" id="IPR012338">
    <property type="entry name" value="Beta-lactam/transpept-like"/>
</dbReference>
<reference evidence="2 3" key="1">
    <citation type="submission" date="2019-02" db="EMBL/GenBank/DDBJ databases">
        <title>Genomic Encyclopedia of Type Strains, Phase IV (KMG-IV): sequencing the most valuable type-strain genomes for metagenomic binning, comparative biology and taxonomic classification.</title>
        <authorList>
            <person name="Goeker M."/>
        </authorList>
    </citation>
    <scope>NUCLEOTIDE SEQUENCE [LARGE SCALE GENOMIC DNA]</scope>
    <source>
        <strain evidence="2 3">DSM 18116</strain>
    </source>
</reference>
<organism evidence="2 3">
    <name type="scientific">Pseudobacter ginsenosidimutans</name>
    <dbReference type="NCBI Taxonomy" id="661488"/>
    <lineage>
        <taxon>Bacteria</taxon>
        <taxon>Pseudomonadati</taxon>
        <taxon>Bacteroidota</taxon>
        <taxon>Chitinophagia</taxon>
        <taxon>Chitinophagales</taxon>
        <taxon>Chitinophagaceae</taxon>
        <taxon>Pseudobacter</taxon>
    </lineage>
</organism>
<dbReference type="Pfam" id="PF00144">
    <property type="entry name" value="Beta-lactamase"/>
    <property type="match status" value="1"/>
</dbReference>
<dbReference type="SUPFAM" id="SSF56601">
    <property type="entry name" value="beta-lactamase/transpeptidase-like"/>
    <property type="match status" value="1"/>
</dbReference>
<dbReference type="EMBL" id="SGXA01000001">
    <property type="protein sequence ID" value="RZS76232.1"/>
    <property type="molecule type" value="Genomic_DNA"/>
</dbReference>
<proteinExistence type="predicted"/>
<dbReference type="Proteomes" id="UP000293874">
    <property type="component" value="Unassembled WGS sequence"/>
</dbReference>
<dbReference type="InterPro" id="IPR001466">
    <property type="entry name" value="Beta-lactam-related"/>
</dbReference>
<evidence type="ECO:0000313" key="3">
    <source>
        <dbReference type="Proteomes" id="UP000293874"/>
    </source>
</evidence>
<gene>
    <name evidence="2" type="ORF">EV199_2111</name>
</gene>
<feature type="domain" description="Beta-lactamase-related" evidence="1">
    <location>
        <begin position="40"/>
        <end position="370"/>
    </location>
</feature>
<dbReference type="InterPro" id="IPR050491">
    <property type="entry name" value="AmpC-like"/>
</dbReference>
<keyword evidence="3" id="KW-1185">Reference proteome</keyword>
<dbReference type="PANTHER" id="PTHR46825:SF8">
    <property type="entry name" value="BETA-LACTAMASE-RELATED"/>
    <property type="match status" value="1"/>
</dbReference>
<dbReference type="AlphaFoldDB" id="A0A4Q7N5B2"/>
<evidence type="ECO:0000259" key="1">
    <source>
        <dbReference type="Pfam" id="PF00144"/>
    </source>
</evidence>
<comment type="caution">
    <text evidence="2">The sequence shown here is derived from an EMBL/GenBank/DDBJ whole genome shotgun (WGS) entry which is preliminary data.</text>
</comment>
<protein>
    <submittedName>
        <fullName evidence="2">CubicO group peptidase (Beta-lactamase class C family)</fullName>
    </submittedName>
</protein>
<dbReference type="OrthoDB" id="9793489at2"/>
<name>A0A4Q7N5B2_9BACT</name>